<dbReference type="InterPro" id="IPR020855">
    <property type="entry name" value="Ureohydrolase_Mn_BS"/>
</dbReference>
<evidence type="ECO:0000256" key="5">
    <source>
        <dbReference type="ARBA" id="ARBA00022723"/>
    </source>
</evidence>
<evidence type="ECO:0000256" key="2">
    <source>
        <dbReference type="ARBA" id="ARBA00012168"/>
    </source>
</evidence>
<evidence type="ECO:0000256" key="9">
    <source>
        <dbReference type="NCBIfam" id="TIGR01229"/>
    </source>
</evidence>
<dbReference type="RefSeq" id="WP_159601866.1">
    <property type="nucleotide sequence ID" value="NZ_CACSAS010000001.1"/>
</dbReference>
<feature type="binding site" evidence="10">
    <location>
        <position position="133"/>
    </location>
    <ligand>
        <name>Mn(2+)</name>
        <dbReference type="ChEBI" id="CHEBI:29035"/>
        <label>1</label>
    </ligand>
</feature>
<dbReference type="FunFam" id="3.40.800.10:FF:000012">
    <property type="entry name" value="Arginase"/>
    <property type="match status" value="1"/>
</dbReference>
<name>A0A5S9PT07_9HYPH</name>
<dbReference type="PANTHER" id="PTHR43782">
    <property type="entry name" value="ARGINASE"/>
    <property type="match status" value="1"/>
</dbReference>
<evidence type="ECO:0000256" key="11">
    <source>
        <dbReference type="PROSITE-ProRule" id="PRU00742"/>
    </source>
</evidence>
<feature type="binding site" evidence="10">
    <location>
        <position position="232"/>
    </location>
    <ligand>
        <name>Mn(2+)</name>
        <dbReference type="ChEBI" id="CHEBI:29035"/>
        <label>2</label>
    </ligand>
</feature>
<evidence type="ECO:0000256" key="8">
    <source>
        <dbReference type="ARBA" id="ARBA00047391"/>
    </source>
</evidence>
<dbReference type="SUPFAM" id="SSF52768">
    <property type="entry name" value="Arginase/deacetylase"/>
    <property type="match status" value="1"/>
</dbReference>
<dbReference type="GO" id="GO:0000050">
    <property type="term" value="P:urea cycle"/>
    <property type="evidence" value="ECO:0007669"/>
    <property type="project" value="UniProtKB-UniPathway"/>
</dbReference>
<dbReference type="InterPro" id="IPR023696">
    <property type="entry name" value="Ureohydrolase_dom_sf"/>
</dbReference>
<dbReference type="AlphaFoldDB" id="A0A5S9PT07"/>
<dbReference type="PROSITE" id="PS01053">
    <property type="entry name" value="ARGINASE_1"/>
    <property type="match status" value="1"/>
</dbReference>
<comment type="pathway">
    <text evidence="1">Nitrogen metabolism; urea cycle; L-ornithine and urea from L-arginine: step 1/1.</text>
</comment>
<accession>A0A5S9PT07</accession>
<dbReference type="GO" id="GO:0006525">
    <property type="term" value="P:arginine metabolic process"/>
    <property type="evidence" value="ECO:0007669"/>
    <property type="project" value="UniProtKB-KW"/>
</dbReference>
<organism evidence="14 15">
    <name type="scientific">Starkeya nomas</name>
    <dbReference type="NCBI Taxonomy" id="2666134"/>
    <lineage>
        <taxon>Bacteria</taxon>
        <taxon>Pseudomonadati</taxon>
        <taxon>Pseudomonadota</taxon>
        <taxon>Alphaproteobacteria</taxon>
        <taxon>Hyphomicrobiales</taxon>
        <taxon>Xanthobacteraceae</taxon>
        <taxon>Starkeya</taxon>
    </lineage>
</organism>
<dbReference type="Proteomes" id="UP000433050">
    <property type="component" value="Unassembled WGS sequence"/>
</dbReference>
<sequence>MTEPRNTRCTLIGAPIQVGAGHLGCEMGPSALRTAGLRAALEELGYRVSDLGNVVPADIPDLRHPNGAVHHLADMAAWTELLAEVAYRESEGAMPIFLGGDHALSAGTVAGVARRAAEAGRPLFVLWLDAHTDFHTLETTQSGNLHGVPMAYFTGHEGFEGYLPPLAAPVDPARVCMIGIRSVDPAEREALARTAITVHDMRMIDEHGVGVLLRSFLEKVAAEDGMLHVSLDVDFLDPDIAPGVGTTVPGGATFREAHLVMEMLHDSGLVTSLDLVELNPFLDERGRTARLLVDLTGSLMGRRVLDRPTRSF</sequence>
<dbReference type="GO" id="GO:0030145">
    <property type="term" value="F:manganese ion binding"/>
    <property type="evidence" value="ECO:0007669"/>
    <property type="project" value="TreeGrafter"/>
</dbReference>
<dbReference type="PANTHER" id="PTHR43782:SF3">
    <property type="entry name" value="ARGINASE"/>
    <property type="match status" value="1"/>
</dbReference>
<reference evidence="14 15" key="1">
    <citation type="submission" date="2019-12" db="EMBL/GenBank/DDBJ databases">
        <authorList>
            <person name="Reyes-Prieto M."/>
        </authorList>
    </citation>
    <scope>NUCLEOTIDE SEQUENCE [LARGE SCALE GENOMIC DNA]</scope>
    <source>
        <strain evidence="14">HF14-78462</strain>
    </source>
</reference>
<comment type="similarity">
    <text evidence="11 12">Belongs to the arginase family.</text>
</comment>
<evidence type="ECO:0000256" key="7">
    <source>
        <dbReference type="ARBA" id="ARBA00023211"/>
    </source>
</evidence>
<evidence type="ECO:0000256" key="4">
    <source>
        <dbReference type="ARBA" id="ARBA00022503"/>
    </source>
</evidence>
<dbReference type="UniPathway" id="UPA00158">
    <property type="reaction ID" value="UER00270"/>
</dbReference>
<dbReference type="Gene3D" id="3.40.800.10">
    <property type="entry name" value="Ureohydrolase domain"/>
    <property type="match status" value="1"/>
</dbReference>
<keyword evidence="15" id="KW-1185">Reference proteome</keyword>
<dbReference type="NCBIfam" id="TIGR01229">
    <property type="entry name" value="rocF_arginase"/>
    <property type="match status" value="1"/>
</dbReference>
<keyword evidence="7 10" id="KW-0464">Manganese</keyword>
<dbReference type="InterPro" id="IPR014033">
    <property type="entry name" value="Arginase"/>
</dbReference>
<dbReference type="CDD" id="cd09989">
    <property type="entry name" value="Arginase"/>
    <property type="match status" value="1"/>
</dbReference>
<evidence type="ECO:0000256" key="3">
    <source>
        <dbReference type="ARBA" id="ARBA00018123"/>
    </source>
</evidence>
<dbReference type="PRINTS" id="PR00116">
    <property type="entry name" value="ARGINASE"/>
</dbReference>
<evidence type="ECO:0000256" key="12">
    <source>
        <dbReference type="RuleBase" id="RU003684"/>
    </source>
</evidence>
<dbReference type="EC" id="3.5.3.1" evidence="2 9"/>
<protein>
    <recommendedName>
        <fullName evidence="3 9">Arginase</fullName>
        <ecNumber evidence="2 9">3.5.3.1</ecNumber>
    </recommendedName>
</protein>
<dbReference type="GO" id="GO:0005737">
    <property type="term" value="C:cytoplasm"/>
    <property type="evidence" value="ECO:0007669"/>
    <property type="project" value="TreeGrafter"/>
</dbReference>
<dbReference type="InterPro" id="IPR006035">
    <property type="entry name" value="Ureohydrolase"/>
</dbReference>
<feature type="binding site" evidence="10">
    <location>
        <position position="129"/>
    </location>
    <ligand>
        <name>Mn(2+)</name>
        <dbReference type="ChEBI" id="CHEBI:29035"/>
        <label>1</label>
    </ligand>
</feature>
<evidence type="ECO:0000256" key="1">
    <source>
        <dbReference type="ARBA" id="ARBA00005098"/>
    </source>
</evidence>
<feature type="binding site" evidence="10">
    <location>
        <position position="102"/>
    </location>
    <ligand>
        <name>Mn(2+)</name>
        <dbReference type="ChEBI" id="CHEBI:29035"/>
        <label>1</label>
    </ligand>
</feature>
<dbReference type="PIRSF" id="PIRSF036979">
    <property type="entry name" value="Arginase"/>
    <property type="match status" value="1"/>
</dbReference>
<keyword evidence="5 10" id="KW-0479">Metal-binding</keyword>
<proteinExistence type="inferred from homology"/>
<dbReference type="GO" id="GO:0004053">
    <property type="term" value="F:arginase activity"/>
    <property type="evidence" value="ECO:0007669"/>
    <property type="project" value="UniProtKB-UniRule"/>
</dbReference>
<keyword evidence="4 13" id="KW-0056">Arginine metabolism</keyword>
<dbReference type="EMBL" id="CACSAS010000001">
    <property type="protein sequence ID" value="CAA0107468.1"/>
    <property type="molecule type" value="Genomic_DNA"/>
</dbReference>
<feature type="binding site" evidence="10">
    <location>
        <position position="234"/>
    </location>
    <ligand>
        <name>Mn(2+)</name>
        <dbReference type="ChEBI" id="CHEBI:29035"/>
        <label>2</label>
    </ligand>
</feature>
<evidence type="ECO:0000313" key="14">
    <source>
        <dbReference type="EMBL" id="CAA0107468.1"/>
    </source>
</evidence>
<feature type="binding site" evidence="10">
    <location>
        <position position="131"/>
    </location>
    <ligand>
        <name>Mn(2+)</name>
        <dbReference type="ChEBI" id="CHEBI:29035"/>
        <label>1</label>
    </ligand>
</feature>
<dbReference type="Pfam" id="PF00491">
    <property type="entry name" value="Arginase"/>
    <property type="match status" value="1"/>
</dbReference>
<evidence type="ECO:0000313" key="15">
    <source>
        <dbReference type="Proteomes" id="UP000433050"/>
    </source>
</evidence>
<keyword evidence="6 12" id="KW-0378">Hydrolase</keyword>
<evidence type="ECO:0000256" key="10">
    <source>
        <dbReference type="PIRSR" id="PIRSR036979-1"/>
    </source>
</evidence>
<comment type="catalytic activity">
    <reaction evidence="8 13">
        <text>L-arginine + H2O = urea + L-ornithine</text>
        <dbReference type="Rhea" id="RHEA:20569"/>
        <dbReference type="ChEBI" id="CHEBI:15377"/>
        <dbReference type="ChEBI" id="CHEBI:16199"/>
        <dbReference type="ChEBI" id="CHEBI:32682"/>
        <dbReference type="ChEBI" id="CHEBI:46911"/>
        <dbReference type="EC" id="3.5.3.1"/>
    </reaction>
</comment>
<gene>
    <name evidence="14" type="primary">arcA_3</name>
    <name evidence="14" type="ORF">STARVERO_03457</name>
</gene>
<evidence type="ECO:0000256" key="13">
    <source>
        <dbReference type="RuleBase" id="RU361159"/>
    </source>
</evidence>
<dbReference type="PROSITE" id="PS51409">
    <property type="entry name" value="ARGINASE_2"/>
    <property type="match status" value="1"/>
</dbReference>
<evidence type="ECO:0000256" key="6">
    <source>
        <dbReference type="ARBA" id="ARBA00022801"/>
    </source>
</evidence>
<comment type="cofactor">
    <cofactor evidence="10 13">
        <name>Mn(2+)</name>
        <dbReference type="ChEBI" id="CHEBI:29035"/>
    </cofactor>
    <text evidence="10 13">Binds 2 manganese ions per subunit.</text>
</comment>